<dbReference type="GO" id="GO:0046872">
    <property type="term" value="F:metal ion binding"/>
    <property type="evidence" value="ECO:0007669"/>
    <property type="project" value="UniProtKB-KW"/>
</dbReference>
<keyword evidence="6 11" id="KW-0378">Hydrolase</keyword>
<dbReference type="Proteomes" id="UP000501452">
    <property type="component" value="Chromosome"/>
</dbReference>
<dbReference type="PRINTS" id="PR01959">
    <property type="entry name" value="SBIMPHPHTASE"/>
</dbReference>
<dbReference type="PANTHER" id="PTHR20854:SF4">
    <property type="entry name" value="INOSITOL-1-MONOPHOSPHATASE-RELATED"/>
    <property type="match status" value="1"/>
</dbReference>
<dbReference type="InterPro" id="IPR033942">
    <property type="entry name" value="IMPase"/>
</dbReference>
<dbReference type="EMBL" id="CP045119">
    <property type="protein sequence ID" value="QIN81652.1"/>
    <property type="molecule type" value="Genomic_DNA"/>
</dbReference>
<proteinExistence type="inferred from homology"/>
<comment type="similarity">
    <text evidence="4 11">Belongs to the inositol monophosphatase superfamily.</text>
</comment>
<reference evidence="12 13" key="1">
    <citation type="submission" date="2019-10" db="EMBL/GenBank/DDBJ databases">
        <title>Rubrobacter sp nov SCSIO 52090 isolated from a deep-sea sediment in the South China Sea.</title>
        <authorList>
            <person name="Chen R.W."/>
        </authorList>
    </citation>
    <scope>NUCLEOTIDE SEQUENCE [LARGE SCALE GENOMIC DNA]</scope>
    <source>
        <strain evidence="12 13">SCSIO 52909</strain>
    </source>
</reference>
<dbReference type="PRINTS" id="PR00377">
    <property type="entry name" value="IMPHPHTASES"/>
</dbReference>
<keyword evidence="13" id="KW-1185">Reference proteome</keyword>
<evidence type="ECO:0000256" key="1">
    <source>
        <dbReference type="ARBA" id="ARBA00001033"/>
    </source>
</evidence>
<feature type="binding site" evidence="10">
    <location>
        <position position="84"/>
    </location>
    <ligand>
        <name>Mg(2+)</name>
        <dbReference type="ChEBI" id="CHEBI:18420"/>
        <label>1</label>
        <note>catalytic</note>
    </ligand>
</feature>
<keyword evidence="5 10" id="KW-0479">Metal-binding</keyword>
<evidence type="ECO:0000256" key="9">
    <source>
        <dbReference type="ARBA" id="ARBA00053547"/>
    </source>
</evidence>
<dbReference type="KEGG" id="rub:GBA63_02665"/>
<comment type="catalytic activity">
    <reaction evidence="8">
        <text>L-histidinol phosphate + H2O = L-histidinol + phosphate</text>
        <dbReference type="Rhea" id="RHEA:14465"/>
        <dbReference type="ChEBI" id="CHEBI:15377"/>
        <dbReference type="ChEBI" id="CHEBI:43474"/>
        <dbReference type="ChEBI" id="CHEBI:57699"/>
        <dbReference type="ChEBI" id="CHEBI:57980"/>
        <dbReference type="EC" id="3.1.3.15"/>
    </reaction>
</comment>
<dbReference type="Gene3D" id="3.40.190.80">
    <property type="match status" value="1"/>
</dbReference>
<comment type="cofactor">
    <cofactor evidence="2 10 11">
        <name>Mg(2+)</name>
        <dbReference type="ChEBI" id="CHEBI:18420"/>
    </cofactor>
</comment>
<feature type="binding site" evidence="10">
    <location>
        <position position="81"/>
    </location>
    <ligand>
        <name>Mg(2+)</name>
        <dbReference type="ChEBI" id="CHEBI:18420"/>
        <label>1</label>
        <note>catalytic</note>
    </ligand>
</feature>
<organism evidence="12 13">
    <name type="scientific">Rubrobacter tropicus</name>
    <dbReference type="NCBI Taxonomy" id="2653851"/>
    <lineage>
        <taxon>Bacteria</taxon>
        <taxon>Bacillati</taxon>
        <taxon>Actinomycetota</taxon>
        <taxon>Rubrobacteria</taxon>
        <taxon>Rubrobacterales</taxon>
        <taxon>Rubrobacteraceae</taxon>
        <taxon>Rubrobacter</taxon>
    </lineage>
</organism>
<dbReference type="CDD" id="cd01639">
    <property type="entry name" value="IMPase"/>
    <property type="match status" value="1"/>
</dbReference>
<evidence type="ECO:0000256" key="6">
    <source>
        <dbReference type="ARBA" id="ARBA00022801"/>
    </source>
</evidence>
<dbReference type="GO" id="GO:0007165">
    <property type="term" value="P:signal transduction"/>
    <property type="evidence" value="ECO:0007669"/>
    <property type="project" value="TreeGrafter"/>
</dbReference>
<comment type="pathway">
    <text evidence="3">Amino-acid biosynthesis; L-histidine biosynthesis; L-histidine from 5-phospho-alpha-D-ribose 1-diphosphate: step 8/9.</text>
</comment>
<dbReference type="FunFam" id="3.40.190.80:FF:000002">
    <property type="entry name" value="Inositol-1-monophosphatase"/>
    <property type="match status" value="1"/>
</dbReference>
<protein>
    <recommendedName>
        <fullName evidence="11">Inositol-1-monophosphatase</fullName>
        <ecNumber evidence="11">3.1.3.25</ecNumber>
    </recommendedName>
</protein>
<evidence type="ECO:0000256" key="11">
    <source>
        <dbReference type="RuleBase" id="RU364068"/>
    </source>
</evidence>
<evidence type="ECO:0000256" key="2">
    <source>
        <dbReference type="ARBA" id="ARBA00001946"/>
    </source>
</evidence>
<evidence type="ECO:0000256" key="7">
    <source>
        <dbReference type="ARBA" id="ARBA00022842"/>
    </source>
</evidence>
<evidence type="ECO:0000313" key="13">
    <source>
        <dbReference type="Proteomes" id="UP000501452"/>
    </source>
</evidence>
<comment type="function">
    <text evidence="9">Catalyzes the dephosphorylation of histidinol-phosphate to histidinol, the direct precursor of histidine.</text>
</comment>
<dbReference type="GO" id="GO:0008934">
    <property type="term" value="F:inositol monophosphate 1-phosphatase activity"/>
    <property type="evidence" value="ECO:0007669"/>
    <property type="project" value="InterPro"/>
</dbReference>
<dbReference type="GO" id="GO:0004401">
    <property type="term" value="F:histidinol-phosphatase activity"/>
    <property type="evidence" value="ECO:0007669"/>
    <property type="project" value="UniProtKB-EC"/>
</dbReference>
<comment type="catalytic activity">
    <reaction evidence="1 11">
        <text>a myo-inositol phosphate + H2O = myo-inositol + phosphate</text>
        <dbReference type="Rhea" id="RHEA:24056"/>
        <dbReference type="ChEBI" id="CHEBI:15377"/>
        <dbReference type="ChEBI" id="CHEBI:17268"/>
        <dbReference type="ChEBI" id="CHEBI:43474"/>
        <dbReference type="ChEBI" id="CHEBI:84139"/>
        <dbReference type="EC" id="3.1.3.25"/>
    </reaction>
</comment>
<dbReference type="Gene3D" id="3.30.540.10">
    <property type="entry name" value="Fructose-1,6-Bisphosphatase, subunit A, domain 1"/>
    <property type="match status" value="1"/>
</dbReference>
<dbReference type="FunFam" id="3.30.540.10:FF:000003">
    <property type="entry name" value="Inositol-1-monophosphatase"/>
    <property type="match status" value="1"/>
</dbReference>
<dbReference type="InterPro" id="IPR022337">
    <property type="entry name" value="Inositol_monophosphatase_SuhB"/>
</dbReference>
<evidence type="ECO:0000256" key="5">
    <source>
        <dbReference type="ARBA" id="ARBA00022723"/>
    </source>
</evidence>
<evidence type="ECO:0000256" key="10">
    <source>
        <dbReference type="PIRSR" id="PIRSR600760-2"/>
    </source>
</evidence>
<evidence type="ECO:0000313" key="12">
    <source>
        <dbReference type="EMBL" id="QIN81652.1"/>
    </source>
</evidence>
<dbReference type="GO" id="GO:0006020">
    <property type="term" value="P:inositol metabolic process"/>
    <property type="evidence" value="ECO:0007669"/>
    <property type="project" value="TreeGrafter"/>
</dbReference>
<feature type="binding site" evidence="10">
    <location>
        <position position="65"/>
    </location>
    <ligand>
        <name>Mg(2+)</name>
        <dbReference type="ChEBI" id="CHEBI:18420"/>
        <label>1</label>
        <note>catalytic</note>
    </ligand>
</feature>
<evidence type="ECO:0000256" key="8">
    <source>
        <dbReference type="ARBA" id="ARBA00049158"/>
    </source>
</evidence>
<dbReference type="RefSeq" id="WP_166173245.1">
    <property type="nucleotide sequence ID" value="NZ_CP045119.1"/>
</dbReference>
<dbReference type="PROSITE" id="PS00630">
    <property type="entry name" value="IMP_2"/>
    <property type="match status" value="1"/>
</dbReference>
<evidence type="ECO:0000256" key="4">
    <source>
        <dbReference type="ARBA" id="ARBA00009759"/>
    </source>
</evidence>
<dbReference type="InterPro" id="IPR020583">
    <property type="entry name" value="Inositol_monoP_metal-BS"/>
</dbReference>
<feature type="binding site" evidence="10">
    <location>
        <position position="208"/>
    </location>
    <ligand>
        <name>Mg(2+)</name>
        <dbReference type="ChEBI" id="CHEBI:18420"/>
        <label>1</label>
        <note>catalytic</note>
    </ligand>
</feature>
<dbReference type="EC" id="3.1.3.25" evidence="11"/>
<dbReference type="AlphaFoldDB" id="A0A6G8Q598"/>
<evidence type="ECO:0000256" key="3">
    <source>
        <dbReference type="ARBA" id="ARBA00004970"/>
    </source>
</evidence>
<gene>
    <name evidence="12" type="ORF">GBA63_02665</name>
</gene>
<dbReference type="InterPro" id="IPR020550">
    <property type="entry name" value="Inositol_monophosphatase_CS"/>
</dbReference>
<feature type="binding site" evidence="10">
    <location>
        <position position="83"/>
    </location>
    <ligand>
        <name>Mg(2+)</name>
        <dbReference type="ChEBI" id="CHEBI:18420"/>
        <label>1</label>
        <note>catalytic</note>
    </ligand>
</feature>
<dbReference type="GO" id="GO:0046854">
    <property type="term" value="P:phosphatidylinositol phosphate biosynthetic process"/>
    <property type="evidence" value="ECO:0007669"/>
    <property type="project" value="InterPro"/>
</dbReference>
<keyword evidence="7 10" id="KW-0460">Magnesium</keyword>
<dbReference type="Pfam" id="PF00459">
    <property type="entry name" value="Inositol_P"/>
    <property type="match status" value="1"/>
</dbReference>
<dbReference type="SUPFAM" id="SSF56655">
    <property type="entry name" value="Carbohydrate phosphatase"/>
    <property type="match status" value="1"/>
</dbReference>
<dbReference type="PROSITE" id="PS00629">
    <property type="entry name" value="IMP_1"/>
    <property type="match status" value="1"/>
</dbReference>
<dbReference type="InterPro" id="IPR000760">
    <property type="entry name" value="Inositol_monophosphatase-like"/>
</dbReference>
<name>A0A6G8Q598_9ACTN</name>
<sequence length="258" mass="26883">MNGELDAAVGAAEAAGDLLREGFGRQRSIRYKGEVDLVTEMDERAEGAIREALLGAFPDHGMLAEEGGSLSGGGDARWIVDPLDGTTNYAHGLPVFAVSVALERSGEVVLGVVHDPMRGETFVAEKGLGATLNGEALTPTGEEDLARGLVATGFPYDRNNVPAALELFGTLSLRAQGMRRLGAAALDLCYVAAGRLDAYYERGIHAWDVAAGALILEEAGGRITDYRGGPFEVEGGELVASNGPLHGTLLDFTAGRGG</sequence>
<accession>A0A6G8Q598</accession>
<dbReference type="PANTHER" id="PTHR20854">
    <property type="entry name" value="INOSITOL MONOPHOSPHATASE"/>
    <property type="match status" value="1"/>
</dbReference>